<keyword evidence="5 10" id="KW-1133">Transmembrane helix</keyword>
<dbReference type="SUPFAM" id="SSF161070">
    <property type="entry name" value="SNF-like"/>
    <property type="match status" value="1"/>
</dbReference>
<organism evidence="11 12">
    <name type="scientific">Anabas testudineus</name>
    <name type="common">Climbing perch</name>
    <name type="synonym">Anthias testudineus</name>
    <dbReference type="NCBI Taxonomy" id="64144"/>
    <lineage>
        <taxon>Eukaryota</taxon>
        <taxon>Metazoa</taxon>
        <taxon>Chordata</taxon>
        <taxon>Craniata</taxon>
        <taxon>Vertebrata</taxon>
        <taxon>Euteleostomi</taxon>
        <taxon>Actinopterygii</taxon>
        <taxon>Neopterygii</taxon>
        <taxon>Teleostei</taxon>
        <taxon>Neoteleostei</taxon>
        <taxon>Acanthomorphata</taxon>
        <taxon>Anabantaria</taxon>
        <taxon>Anabantiformes</taxon>
        <taxon>Anabantoidei</taxon>
        <taxon>Anabantidae</taxon>
        <taxon>Anabas</taxon>
    </lineage>
</organism>
<feature type="transmembrane region" description="Helical" evidence="10">
    <location>
        <begin position="69"/>
        <end position="91"/>
    </location>
</feature>
<protein>
    <recommendedName>
        <fullName evidence="9">Transporter</fullName>
    </recommendedName>
</protein>
<feature type="binding site" evidence="8">
    <location>
        <position position="309"/>
    </location>
    <ligand>
        <name>Na(+)</name>
        <dbReference type="ChEBI" id="CHEBI:29101"/>
        <label>1</label>
    </ligand>
</feature>
<proteinExistence type="inferred from homology"/>
<reference evidence="11 12" key="1">
    <citation type="submission" date="2021-04" db="EMBL/GenBank/DDBJ databases">
        <authorList>
            <consortium name="Wellcome Sanger Institute Data Sharing"/>
        </authorList>
    </citation>
    <scope>NUCLEOTIDE SEQUENCE [LARGE SCALE GENOMIC DNA]</scope>
</reference>
<keyword evidence="7" id="KW-0325">Glycoprotein</keyword>
<feature type="transmembrane region" description="Helical" evidence="10">
    <location>
        <begin position="494"/>
        <end position="512"/>
    </location>
</feature>
<feature type="binding site" evidence="8">
    <location>
        <position position="389"/>
    </location>
    <ligand>
        <name>Na(+)</name>
        <dbReference type="ChEBI" id="CHEBI:29101"/>
        <label>1</label>
    </ligand>
</feature>
<evidence type="ECO:0000256" key="4">
    <source>
        <dbReference type="ARBA" id="ARBA00022847"/>
    </source>
</evidence>
<dbReference type="PANTHER" id="PTHR11616:SF125">
    <property type="entry name" value="SODIUM-DEPENDENT NEUTRAL AMINO ACID TRANSPORTER B(0)AT1"/>
    <property type="match status" value="1"/>
</dbReference>
<evidence type="ECO:0000256" key="1">
    <source>
        <dbReference type="ARBA" id="ARBA00004141"/>
    </source>
</evidence>
<evidence type="ECO:0000256" key="9">
    <source>
        <dbReference type="RuleBase" id="RU003732"/>
    </source>
</evidence>
<evidence type="ECO:0000313" key="12">
    <source>
        <dbReference type="Proteomes" id="UP000265040"/>
    </source>
</evidence>
<keyword evidence="8" id="KW-0479">Metal-binding</keyword>
<name>A0AAQ6ITD3_ANATE</name>
<keyword evidence="4 9" id="KW-0769">Symport</keyword>
<dbReference type="PANTHER" id="PTHR11616">
    <property type="entry name" value="SODIUM/CHLORIDE DEPENDENT TRANSPORTER"/>
    <property type="match status" value="1"/>
</dbReference>
<keyword evidence="3 9" id="KW-0812">Transmembrane</keyword>
<dbReference type="NCBIfam" id="NF037979">
    <property type="entry name" value="Na_transp"/>
    <property type="match status" value="1"/>
</dbReference>
<evidence type="ECO:0000256" key="5">
    <source>
        <dbReference type="ARBA" id="ARBA00022989"/>
    </source>
</evidence>
<feature type="binding site" evidence="8">
    <location>
        <position position="53"/>
    </location>
    <ligand>
        <name>Na(+)</name>
        <dbReference type="ChEBI" id="CHEBI:29101"/>
        <label>1</label>
    </ligand>
</feature>
<feature type="transmembrane region" description="Helical" evidence="10">
    <location>
        <begin position="40"/>
        <end position="57"/>
    </location>
</feature>
<feature type="transmembrane region" description="Helical" evidence="10">
    <location>
        <begin position="532"/>
        <end position="549"/>
    </location>
</feature>
<evidence type="ECO:0000256" key="8">
    <source>
        <dbReference type="PIRSR" id="PIRSR600175-1"/>
    </source>
</evidence>
<evidence type="ECO:0000256" key="10">
    <source>
        <dbReference type="SAM" id="Phobius"/>
    </source>
</evidence>
<dbReference type="Proteomes" id="UP000265040">
    <property type="component" value="Chromosome 11"/>
</dbReference>
<keyword evidence="8" id="KW-0915">Sodium</keyword>
<dbReference type="PROSITE" id="PS00754">
    <property type="entry name" value="NA_NEUROTRAN_SYMP_2"/>
    <property type="match status" value="1"/>
</dbReference>
<feature type="transmembrane region" description="Helical" evidence="10">
    <location>
        <begin position="192"/>
        <end position="210"/>
    </location>
</feature>
<evidence type="ECO:0000256" key="6">
    <source>
        <dbReference type="ARBA" id="ARBA00023136"/>
    </source>
</evidence>
<dbReference type="InterPro" id="IPR037272">
    <property type="entry name" value="SNS_sf"/>
</dbReference>
<feature type="transmembrane region" description="Helical" evidence="10">
    <location>
        <begin position="222"/>
        <end position="242"/>
    </location>
</feature>
<accession>A0AAQ6ITD3</accession>
<dbReference type="Ensembl" id="ENSATET00000080784.1">
    <property type="protein sequence ID" value="ENSATEP00000077372.1"/>
    <property type="gene ID" value="ENSATEG00000004371.3"/>
</dbReference>
<evidence type="ECO:0000256" key="3">
    <source>
        <dbReference type="ARBA" id="ARBA00022692"/>
    </source>
</evidence>
<evidence type="ECO:0000313" key="11">
    <source>
        <dbReference type="Ensembl" id="ENSATEP00000077372.1"/>
    </source>
</evidence>
<dbReference type="GO" id="GO:0031526">
    <property type="term" value="C:brush border membrane"/>
    <property type="evidence" value="ECO:0007669"/>
    <property type="project" value="TreeGrafter"/>
</dbReference>
<keyword evidence="6 10" id="KW-0472">Membrane</keyword>
<feature type="transmembrane region" description="Helical" evidence="10">
    <location>
        <begin position="274"/>
        <end position="291"/>
    </location>
</feature>
<feature type="transmembrane region" description="Helical" evidence="10">
    <location>
        <begin position="112"/>
        <end position="140"/>
    </location>
</feature>
<comment type="subcellular location">
    <subcellularLocation>
        <location evidence="1">Membrane</location>
        <topology evidence="1">Multi-pass membrane protein</topology>
    </subcellularLocation>
</comment>
<comment type="similarity">
    <text evidence="9">Belongs to the sodium:neurotransmitter symporter (SNF) (TC 2.A.22) family.</text>
</comment>
<dbReference type="PRINTS" id="PR01206">
    <property type="entry name" value="ORPHTRNSPORT"/>
</dbReference>
<dbReference type="PRINTS" id="PR00176">
    <property type="entry name" value="NANEUSMPORT"/>
</dbReference>
<dbReference type="GO" id="GO:0046872">
    <property type="term" value="F:metal ion binding"/>
    <property type="evidence" value="ECO:0007669"/>
    <property type="project" value="UniProtKB-KW"/>
</dbReference>
<feature type="transmembrane region" description="Helical" evidence="10">
    <location>
        <begin position="377"/>
        <end position="398"/>
    </location>
</feature>
<gene>
    <name evidence="11" type="primary">SLC6A19</name>
</gene>
<dbReference type="InterPro" id="IPR002438">
    <property type="entry name" value="Neutral_aa_SLC6"/>
</dbReference>
<feature type="binding site" evidence="8">
    <location>
        <position position="49"/>
    </location>
    <ligand>
        <name>Na(+)</name>
        <dbReference type="ChEBI" id="CHEBI:29101"/>
        <label>2</label>
    </ligand>
</feature>
<dbReference type="PROSITE" id="PS50267">
    <property type="entry name" value="NA_NEUROTRAN_SYMP_3"/>
    <property type="match status" value="1"/>
</dbReference>
<feature type="transmembrane region" description="Helical" evidence="10">
    <location>
        <begin position="450"/>
        <end position="473"/>
    </location>
</feature>
<dbReference type="Pfam" id="PF00209">
    <property type="entry name" value="SNF"/>
    <property type="match status" value="1"/>
</dbReference>
<feature type="transmembrane region" description="Helical" evidence="10">
    <location>
        <begin position="419"/>
        <end position="444"/>
    </location>
</feature>
<feature type="binding site" evidence="8">
    <location>
        <position position="277"/>
    </location>
    <ligand>
        <name>Na(+)</name>
        <dbReference type="ChEBI" id="CHEBI:29101"/>
        <label>1</label>
    </ligand>
</feature>
<feature type="transmembrane region" description="Helical" evidence="10">
    <location>
        <begin position="303"/>
        <end position="324"/>
    </location>
</feature>
<dbReference type="PROSITE" id="PS00610">
    <property type="entry name" value="NA_NEUROTRAN_SYMP_1"/>
    <property type="match status" value="1"/>
</dbReference>
<keyword evidence="2 9" id="KW-0813">Transport</keyword>
<dbReference type="GO" id="GO:0015175">
    <property type="term" value="F:neutral L-amino acid transmembrane transporter activity"/>
    <property type="evidence" value="ECO:0007669"/>
    <property type="project" value="TreeGrafter"/>
</dbReference>
<dbReference type="GO" id="GO:0035725">
    <property type="term" value="P:sodium ion transmembrane transport"/>
    <property type="evidence" value="ECO:0007669"/>
    <property type="project" value="TreeGrafter"/>
</dbReference>
<dbReference type="InterPro" id="IPR000175">
    <property type="entry name" value="Na/ntran_symport"/>
</dbReference>
<dbReference type="GO" id="GO:0015293">
    <property type="term" value="F:symporter activity"/>
    <property type="evidence" value="ECO:0007669"/>
    <property type="project" value="UniProtKB-KW"/>
</dbReference>
<keyword evidence="12" id="KW-1185">Reference proteome</keyword>
<evidence type="ECO:0000256" key="7">
    <source>
        <dbReference type="ARBA" id="ARBA00023180"/>
    </source>
</evidence>
<sequence>MKLKLPNPGLDDRIPSHEDLERMEKEEAGDRPKWDNKAQYLLTCVGFCVGLGNVWRFPYLCQSHGGGAFMIPFLILLVLEGIPLLHLEFAIGQRLRKGSVGVWRSINPYLTGVGIASLLVSFLVGMYYNTIMAWIMWYLFNSFQDPLPWSQCPLNANRTGLVEECARSSTVDYFWYRETLNISTAIDEAGGLQWWMVLALLAAWTMLYVCCIRGIETTGKAVYITSTLPYLVLTIFLVRGLTLKGSVEGIKFLFTPDVNELINPATWLDAGAQVFYSFSLAFGGLISFSSYNSVHNNCEQDAVLISIINGCTSVYSATVIYSIIGFRATQNYDDCVGETYFSGLNMYWHALLQGVEGTGLAFIVFTEAIIKMPISPLWAVLFFIMLFCLGLSTMFGNIEGVVVPLQDLRVLPKSWPKEIFTGLTCLISLALGLIFALGSGNYWLALFDNFAGSIPLLIIGFCEMISVIYIYGVDRFNKDIEFMIGHKPNIFWQATWRVISPLIMIFILVFYFVTQITKELTYLVWDQEAVRMHFTVLLAIPAVALFKFIQRKCCNKKAYKDTTVDTISAKIQMSDREKF</sequence>
<reference evidence="11" key="3">
    <citation type="submission" date="2025-09" db="UniProtKB">
        <authorList>
            <consortium name="Ensembl"/>
        </authorList>
    </citation>
    <scope>IDENTIFICATION</scope>
</reference>
<evidence type="ECO:0000256" key="2">
    <source>
        <dbReference type="ARBA" id="ARBA00022448"/>
    </source>
</evidence>
<feature type="binding site" evidence="8">
    <location>
        <position position="46"/>
    </location>
    <ligand>
        <name>Na(+)</name>
        <dbReference type="ChEBI" id="CHEBI:29101"/>
        <label>1</label>
    </ligand>
</feature>
<dbReference type="GeneTree" id="ENSGT00940000154896"/>
<reference evidence="11" key="2">
    <citation type="submission" date="2025-08" db="UniProtKB">
        <authorList>
            <consortium name="Ensembl"/>
        </authorList>
    </citation>
    <scope>IDENTIFICATION</scope>
</reference>
<dbReference type="AlphaFoldDB" id="A0AAQ6ITD3"/>